<dbReference type="EMBL" id="JAHYXK010000006">
    <property type="protein sequence ID" value="MBW7467217.1"/>
    <property type="molecule type" value="Genomic_DNA"/>
</dbReference>
<dbReference type="Proteomes" id="UP000813018">
    <property type="component" value="Unassembled WGS sequence"/>
</dbReference>
<accession>A0ABS7CUQ4</accession>
<dbReference type="InterPro" id="IPR001173">
    <property type="entry name" value="Glyco_trans_2-like"/>
</dbReference>
<evidence type="ECO:0000313" key="3">
    <source>
        <dbReference type="Proteomes" id="UP000813018"/>
    </source>
</evidence>
<proteinExistence type="predicted"/>
<dbReference type="PANTHER" id="PTHR43685">
    <property type="entry name" value="GLYCOSYLTRANSFERASE"/>
    <property type="match status" value="1"/>
</dbReference>
<gene>
    <name evidence="2" type="ORF">K0O23_09065</name>
</gene>
<evidence type="ECO:0000313" key="2">
    <source>
        <dbReference type="EMBL" id="MBW7467217.1"/>
    </source>
</evidence>
<protein>
    <submittedName>
        <fullName evidence="2">Glycosyltransferase family 2 protein</fullName>
    </submittedName>
</protein>
<dbReference type="Gene3D" id="3.90.550.10">
    <property type="entry name" value="Spore Coat Polysaccharide Biosynthesis Protein SpsA, Chain A"/>
    <property type="match status" value="1"/>
</dbReference>
<keyword evidence="3" id="KW-1185">Reference proteome</keyword>
<organism evidence="2 3">
    <name type="scientific">Pontibacter aydingkolensis</name>
    <dbReference type="NCBI Taxonomy" id="1911536"/>
    <lineage>
        <taxon>Bacteria</taxon>
        <taxon>Pseudomonadati</taxon>
        <taxon>Bacteroidota</taxon>
        <taxon>Cytophagia</taxon>
        <taxon>Cytophagales</taxon>
        <taxon>Hymenobacteraceae</taxon>
        <taxon>Pontibacter</taxon>
    </lineage>
</organism>
<dbReference type="CDD" id="cd00761">
    <property type="entry name" value="Glyco_tranf_GTA_type"/>
    <property type="match status" value="1"/>
</dbReference>
<name>A0ABS7CUQ4_9BACT</name>
<dbReference type="InterPro" id="IPR050834">
    <property type="entry name" value="Glycosyltransf_2"/>
</dbReference>
<comment type="caution">
    <text evidence="2">The sequence shown here is derived from an EMBL/GenBank/DDBJ whole genome shotgun (WGS) entry which is preliminary data.</text>
</comment>
<dbReference type="SUPFAM" id="SSF53448">
    <property type="entry name" value="Nucleotide-diphospho-sugar transferases"/>
    <property type="match status" value="1"/>
</dbReference>
<sequence>MSPSISVIVPCHNQAQFLTEALESLLLQTYPNWECIIVNDGSKDNTEEVALHYTSIDKRFQYLYSSNKGVSLARNSGIDLAKGEFILPLDADDKISSNYLELALKAFDENPGLKLVYGEAEFFGDLTCKWDLPSYSYFSLLHMNIIYCSAIFRKNDFKLVGKYSSEMVHGLEDWDLWLRLLKPGSKVLKLNEVVFFYRKKSISRTTELTNRGNEEATVRQLITRNKEIYTDFTYDFLKEIEHYKAEVYDLKAKLKLINSSRIHSIASKLISLKNYFL</sequence>
<dbReference type="RefSeq" id="WP_219877105.1">
    <property type="nucleotide sequence ID" value="NZ_JAHYXK010000006.1"/>
</dbReference>
<evidence type="ECO:0000259" key="1">
    <source>
        <dbReference type="Pfam" id="PF00535"/>
    </source>
</evidence>
<dbReference type="Pfam" id="PF00535">
    <property type="entry name" value="Glycos_transf_2"/>
    <property type="match status" value="1"/>
</dbReference>
<reference evidence="2 3" key="1">
    <citation type="journal article" date="2016" name="Int. J. Syst. Evol. Microbiol.">
        <title>Pontibacter aydingkolensis sp. nov., isolated from soil of a salt lake.</title>
        <authorList>
            <person name="Osman G."/>
            <person name="Zhang T."/>
            <person name="Lou K."/>
            <person name="Gao Y."/>
            <person name="Chang W."/>
            <person name="Lin Q."/>
            <person name="Yang H.M."/>
            <person name="Huo X.D."/>
            <person name="Wang N."/>
        </authorList>
    </citation>
    <scope>NUCLEOTIDE SEQUENCE [LARGE SCALE GENOMIC DNA]</scope>
    <source>
        <strain evidence="2 3">KACC 19255</strain>
    </source>
</reference>
<feature type="domain" description="Glycosyltransferase 2-like" evidence="1">
    <location>
        <begin position="6"/>
        <end position="111"/>
    </location>
</feature>
<dbReference type="PANTHER" id="PTHR43685:SF2">
    <property type="entry name" value="GLYCOSYLTRANSFERASE 2-LIKE DOMAIN-CONTAINING PROTEIN"/>
    <property type="match status" value="1"/>
</dbReference>
<dbReference type="InterPro" id="IPR029044">
    <property type="entry name" value="Nucleotide-diphossugar_trans"/>
</dbReference>